<organism evidence="2 3">
    <name type="scientific">Sphingomonas qomolangmaensis</name>
    <dbReference type="NCBI Taxonomy" id="2918765"/>
    <lineage>
        <taxon>Bacteria</taxon>
        <taxon>Pseudomonadati</taxon>
        <taxon>Pseudomonadota</taxon>
        <taxon>Alphaproteobacteria</taxon>
        <taxon>Sphingomonadales</taxon>
        <taxon>Sphingomonadaceae</taxon>
        <taxon>Sphingomonas</taxon>
    </lineage>
</organism>
<gene>
    <name evidence="2" type="ORF">NMP03_09180</name>
</gene>
<evidence type="ECO:0000259" key="1">
    <source>
        <dbReference type="Pfam" id="PF12146"/>
    </source>
</evidence>
<dbReference type="RefSeq" id="WP_256505059.1">
    <property type="nucleotide sequence ID" value="NZ_CP101740.1"/>
</dbReference>
<name>A0ABY5L662_9SPHN</name>
<keyword evidence="3" id="KW-1185">Reference proteome</keyword>
<proteinExistence type="predicted"/>
<protein>
    <submittedName>
        <fullName evidence="2">Alpha/beta hydrolase</fullName>
    </submittedName>
</protein>
<evidence type="ECO:0000313" key="2">
    <source>
        <dbReference type="EMBL" id="UUL81392.1"/>
    </source>
</evidence>
<dbReference type="InterPro" id="IPR022742">
    <property type="entry name" value="Hydrolase_4"/>
</dbReference>
<dbReference type="InterPro" id="IPR029058">
    <property type="entry name" value="AB_hydrolase_fold"/>
</dbReference>
<dbReference type="PANTHER" id="PTHR11614">
    <property type="entry name" value="PHOSPHOLIPASE-RELATED"/>
    <property type="match status" value="1"/>
</dbReference>
<dbReference type="GO" id="GO:0016787">
    <property type="term" value="F:hydrolase activity"/>
    <property type="evidence" value="ECO:0007669"/>
    <property type="project" value="UniProtKB-KW"/>
</dbReference>
<sequence>MAGLEAIRRAIPVGARIATWDAPDGWGHRRFDLPSQVMPARGSLLFLGGRGDVFEKYLESFGHWHAQGWTIASFDWRGQGGSGRCSPAPHCGHVESFADYGADLAAFWDQWVATTPGPHVVIGHSMGGYVVLRVLIDSAIAPQAAVLVAPMLGLKGPVTARLGEWAASAMRRLGDPARAAWKGNERPATTETRQTLLTHDADRYADEIWWQQADPRLMTGPPSWNWVAEAFTQTRALRQEPMLATMRTPLLGLIADADGLVDPRAAVATLGRLPDAQLVRFGAESAHEILREADPVRDRALAAIDRFLDARAPA</sequence>
<keyword evidence="2" id="KW-0378">Hydrolase</keyword>
<dbReference type="InterPro" id="IPR051044">
    <property type="entry name" value="MAG_DAG_Lipase"/>
</dbReference>
<accession>A0ABY5L662</accession>
<dbReference type="SUPFAM" id="SSF53474">
    <property type="entry name" value="alpha/beta-Hydrolases"/>
    <property type="match status" value="1"/>
</dbReference>
<feature type="domain" description="Serine aminopeptidase S33" evidence="1">
    <location>
        <begin position="40"/>
        <end position="294"/>
    </location>
</feature>
<dbReference type="Gene3D" id="3.40.50.1820">
    <property type="entry name" value="alpha/beta hydrolase"/>
    <property type="match status" value="1"/>
</dbReference>
<dbReference type="EMBL" id="CP101740">
    <property type="protein sequence ID" value="UUL81392.1"/>
    <property type="molecule type" value="Genomic_DNA"/>
</dbReference>
<reference evidence="2" key="1">
    <citation type="submission" date="2022-07" db="EMBL/GenBank/DDBJ databases">
        <title>Sphingomonas sp. nov., a novel bacterium isolated from the north slope of the Mount Everest.</title>
        <authorList>
            <person name="Cui X."/>
            <person name="Liu Y."/>
        </authorList>
    </citation>
    <scope>NUCLEOTIDE SEQUENCE</scope>
    <source>
        <strain evidence="2">S5-59</strain>
    </source>
</reference>
<dbReference type="Pfam" id="PF12146">
    <property type="entry name" value="Hydrolase_4"/>
    <property type="match status" value="1"/>
</dbReference>
<evidence type="ECO:0000313" key="3">
    <source>
        <dbReference type="Proteomes" id="UP001058533"/>
    </source>
</evidence>
<dbReference type="Proteomes" id="UP001058533">
    <property type="component" value="Chromosome"/>
</dbReference>